<dbReference type="Gene3D" id="3.40.50.720">
    <property type="entry name" value="NAD(P)-binding Rossmann-like Domain"/>
    <property type="match status" value="1"/>
</dbReference>
<dbReference type="GO" id="GO:0004665">
    <property type="term" value="F:prephenate dehydrogenase (NADP+) activity"/>
    <property type="evidence" value="ECO:0007669"/>
    <property type="project" value="InterPro"/>
</dbReference>
<evidence type="ECO:0000256" key="1">
    <source>
        <dbReference type="ARBA" id="ARBA00005067"/>
    </source>
</evidence>
<dbReference type="NCBIfam" id="NF005694">
    <property type="entry name" value="PRK07502.1"/>
    <property type="match status" value="1"/>
</dbReference>
<evidence type="ECO:0000256" key="8">
    <source>
        <dbReference type="ARBA" id="ARBA00023141"/>
    </source>
</evidence>
<gene>
    <name evidence="11" type="ORF">CEV08_03195</name>
</gene>
<comment type="pathway">
    <text evidence="1">Amino-acid biosynthesis; L-tyrosine biosynthesis; (4-hydroxyphenyl)pyruvate from prephenate (NAD(+) route): step 1/1.</text>
</comment>
<evidence type="ECO:0000256" key="7">
    <source>
        <dbReference type="ARBA" id="ARBA00023027"/>
    </source>
</evidence>
<feature type="domain" description="Prephenate/arogenate dehydrogenase" evidence="10">
    <location>
        <begin position="7"/>
        <end position="296"/>
    </location>
</feature>
<comment type="caution">
    <text evidence="11">The sequence shown here is derived from an EMBL/GenBank/DDBJ whole genome shotgun (WGS) entry which is preliminary data.</text>
</comment>
<dbReference type="Proteomes" id="UP000230791">
    <property type="component" value="Unassembled WGS sequence"/>
</dbReference>
<dbReference type="PANTHER" id="PTHR21363">
    <property type="entry name" value="PREPHENATE DEHYDROGENASE"/>
    <property type="match status" value="1"/>
</dbReference>
<dbReference type="GO" id="GO:0070403">
    <property type="term" value="F:NAD+ binding"/>
    <property type="evidence" value="ECO:0007669"/>
    <property type="project" value="InterPro"/>
</dbReference>
<dbReference type="InterPro" id="IPR046825">
    <property type="entry name" value="PDH_C"/>
</dbReference>
<dbReference type="SUPFAM" id="SSF51735">
    <property type="entry name" value="NAD(P)-binding Rossmann-fold domains"/>
    <property type="match status" value="1"/>
</dbReference>
<reference evidence="11 12" key="1">
    <citation type="submission" date="2017-06" db="EMBL/GenBank/DDBJ databases">
        <title>Draft genome of Bartonella tribocorum C635.</title>
        <authorList>
            <person name="Hadjadj L."/>
            <person name="Jiyipong T."/>
            <person name="Diene S.M."/>
            <person name="Morand S."/>
            <person name="Rolain J.-M."/>
        </authorList>
    </citation>
    <scope>NUCLEOTIDE SEQUENCE [LARGE SCALE GENOMIC DNA]</scope>
    <source>
        <strain evidence="11 12">C635</strain>
    </source>
</reference>
<evidence type="ECO:0000256" key="6">
    <source>
        <dbReference type="ARBA" id="ARBA00023002"/>
    </source>
</evidence>
<dbReference type="RefSeq" id="WP_100130337.1">
    <property type="nucleotide sequence ID" value="NZ_CADDYJ010000002.1"/>
</dbReference>
<dbReference type="InterPro" id="IPR008927">
    <property type="entry name" value="6-PGluconate_DH-like_C_sf"/>
</dbReference>
<dbReference type="GO" id="GO:0008977">
    <property type="term" value="F:prephenate dehydrogenase (NAD+) activity"/>
    <property type="evidence" value="ECO:0007669"/>
    <property type="project" value="UniProtKB-EC"/>
</dbReference>
<keyword evidence="6" id="KW-0560">Oxidoreductase</keyword>
<dbReference type="InterPro" id="IPR036291">
    <property type="entry name" value="NAD(P)-bd_dom_sf"/>
</dbReference>
<dbReference type="OrthoDB" id="9802008at2"/>
<dbReference type="Pfam" id="PF20463">
    <property type="entry name" value="PDH_C"/>
    <property type="match status" value="1"/>
</dbReference>
<keyword evidence="5" id="KW-0028">Amino-acid biosynthesis</keyword>
<dbReference type="Pfam" id="PF02153">
    <property type="entry name" value="PDH_N"/>
    <property type="match status" value="1"/>
</dbReference>
<dbReference type="InterPro" id="IPR050812">
    <property type="entry name" value="Preph/Arog_dehydrog"/>
</dbReference>
<evidence type="ECO:0000259" key="10">
    <source>
        <dbReference type="PROSITE" id="PS51176"/>
    </source>
</evidence>
<dbReference type="Gene3D" id="1.10.3660.10">
    <property type="entry name" value="6-phosphogluconate dehydrogenase C-terminal like domain"/>
    <property type="match status" value="1"/>
</dbReference>
<keyword evidence="4" id="KW-0827">Tyrosine biosynthesis</keyword>
<evidence type="ECO:0000313" key="12">
    <source>
        <dbReference type="Proteomes" id="UP000230791"/>
    </source>
</evidence>
<evidence type="ECO:0000256" key="3">
    <source>
        <dbReference type="ARBA" id="ARBA00012068"/>
    </source>
</evidence>
<evidence type="ECO:0000256" key="2">
    <source>
        <dbReference type="ARBA" id="ARBA00007964"/>
    </source>
</evidence>
<organism evidence="11 12">
    <name type="scientific">Bartonella tribocorum</name>
    <dbReference type="NCBI Taxonomy" id="85701"/>
    <lineage>
        <taxon>Bacteria</taxon>
        <taxon>Pseudomonadati</taxon>
        <taxon>Pseudomonadota</taxon>
        <taxon>Alphaproteobacteria</taxon>
        <taxon>Hyphomicrobiales</taxon>
        <taxon>Bartonellaceae</taxon>
        <taxon>Bartonella</taxon>
    </lineage>
</organism>
<keyword evidence="7" id="KW-0520">NAD</keyword>
<comment type="similarity">
    <text evidence="2">Belongs to the prephenate/arogenate dehydrogenase family.</text>
</comment>
<dbReference type="PANTHER" id="PTHR21363:SF0">
    <property type="entry name" value="PREPHENATE DEHYDROGENASE [NADP(+)]"/>
    <property type="match status" value="1"/>
</dbReference>
<dbReference type="FunFam" id="1.10.3660.10:FF:000003">
    <property type="entry name" value="Prephenate dehydrogenase"/>
    <property type="match status" value="1"/>
</dbReference>
<evidence type="ECO:0000256" key="9">
    <source>
        <dbReference type="ARBA" id="ARBA00049260"/>
    </source>
</evidence>
<dbReference type="GO" id="GO:0006571">
    <property type="term" value="P:tyrosine biosynthetic process"/>
    <property type="evidence" value="ECO:0007669"/>
    <property type="project" value="UniProtKB-KW"/>
</dbReference>
<dbReference type="InterPro" id="IPR046826">
    <property type="entry name" value="PDH_N"/>
</dbReference>
<evidence type="ECO:0000256" key="4">
    <source>
        <dbReference type="ARBA" id="ARBA00022498"/>
    </source>
</evidence>
<comment type="catalytic activity">
    <reaction evidence="9">
        <text>prephenate + NAD(+) = 3-(4-hydroxyphenyl)pyruvate + CO2 + NADH</text>
        <dbReference type="Rhea" id="RHEA:13869"/>
        <dbReference type="ChEBI" id="CHEBI:16526"/>
        <dbReference type="ChEBI" id="CHEBI:29934"/>
        <dbReference type="ChEBI" id="CHEBI:36242"/>
        <dbReference type="ChEBI" id="CHEBI:57540"/>
        <dbReference type="ChEBI" id="CHEBI:57945"/>
        <dbReference type="EC" id="1.3.1.12"/>
    </reaction>
</comment>
<sequence>MSHIQFEKIALIGIGLIGSSLARVIKKKNLSAQISIATRRQETLERARELELGDSYTTDNAEAVEGADLVIISVPVGASAEVAKNIHDHLKPGAIVSDVGSTKELVITEMAPLLPKTVHFIPGHPIAGTEYSGPDAGFADLFMNRWCILTPFADSDVAAVARLTEFWEACGARVEKMEPKHHDLVLAIVSHLPHLIAYNTVGTASDLEKVTNSEVIAYSASGFRDFTRLASSDPVMWRDICLHNKEAILEMLGRFSKGLAFLEQAIRLGDGETLFNFFTRTRAVRRNIIAAGQEIDAPDFGRHSVSQRGDVK</sequence>
<keyword evidence="8" id="KW-0057">Aromatic amino acid biosynthesis</keyword>
<dbReference type="EMBL" id="NJPP01000005">
    <property type="protein sequence ID" value="PIT70619.1"/>
    <property type="molecule type" value="Genomic_DNA"/>
</dbReference>
<dbReference type="InterPro" id="IPR003099">
    <property type="entry name" value="Prephen_DH"/>
</dbReference>
<dbReference type="FunFam" id="3.40.50.720:FF:000208">
    <property type="entry name" value="Prephenate dehydrogenase"/>
    <property type="match status" value="1"/>
</dbReference>
<dbReference type="PROSITE" id="PS51176">
    <property type="entry name" value="PDH_ADH"/>
    <property type="match status" value="1"/>
</dbReference>
<dbReference type="AlphaFoldDB" id="A0A2M6UWR4"/>
<protein>
    <recommendedName>
        <fullName evidence="3">prephenate dehydrogenase</fullName>
        <ecNumber evidence="3">1.3.1.12</ecNumber>
    </recommendedName>
</protein>
<dbReference type="EC" id="1.3.1.12" evidence="3"/>
<accession>A0A2M6UWR4</accession>
<name>A0A2M6UWR4_9HYPH</name>
<evidence type="ECO:0000313" key="11">
    <source>
        <dbReference type="EMBL" id="PIT70619.1"/>
    </source>
</evidence>
<dbReference type="SUPFAM" id="SSF48179">
    <property type="entry name" value="6-phosphogluconate dehydrogenase C-terminal domain-like"/>
    <property type="match status" value="1"/>
</dbReference>
<evidence type="ECO:0000256" key="5">
    <source>
        <dbReference type="ARBA" id="ARBA00022605"/>
    </source>
</evidence>
<proteinExistence type="inferred from homology"/>